<dbReference type="GO" id="GO:0046872">
    <property type="term" value="F:metal ion binding"/>
    <property type="evidence" value="ECO:0007669"/>
    <property type="project" value="UniProtKB-KW"/>
</dbReference>
<keyword evidence="9 12" id="KW-0460">Magnesium</keyword>
<evidence type="ECO:0000256" key="6">
    <source>
        <dbReference type="ARBA" id="ARBA00022741"/>
    </source>
</evidence>
<feature type="binding site" evidence="12">
    <location>
        <begin position="223"/>
        <end position="228"/>
    </location>
    <ligand>
        <name>ATP</name>
        <dbReference type="ChEBI" id="CHEBI:30616"/>
    </ligand>
</feature>
<dbReference type="Proteomes" id="UP000250675">
    <property type="component" value="Unassembled WGS sequence"/>
</dbReference>
<feature type="binding site" evidence="12">
    <location>
        <begin position="41"/>
        <end position="45"/>
    </location>
    <ligand>
        <name>substrate</name>
    </ligand>
</feature>
<evidence type="ECO:0000256" key="5">
    <source>
        <dbReference type="ARBA" id="ARBA00022723"/>
    </source>
</evidence>
<dbReference type="CDD" id="cd01174">
    <property type="entry name" value="ribokinase"/>
    <property type="match status" value="1"/>
</dbReference>
<comment type="similarity">
    <text evidence="1">Belongs to the carbohydrate kinase pfkB family.</text>
</comment>
<evidence type="ECO:0000256" key="12">
    <source>
        <dbReference type="HAMAP-Rule" id="MF_01987"/>
    </source>
</evidence>
<dbReference type="InterPro" id="IPR011611">
    <property type="entry name" value="PfkB_dom"/>
</dbReference>
<feature type="binding site" evidence="12">
    <location>
        <position position="187"/>
    </location>
    <ligand>
        <name>ATP</name>
        <dbReference type="ChEBI" id="CHEBI:30616"/>
    </ligand>
</feature>
<evidence type="ECO:0000256" key="8">
    <source>
        <dbReference type="ARBA" id="ARBA00022840"/>
    </source>
</evidence>
<keyword evidence="4 12" id="KW-0808">Transferase</keyword>
<comment type="cofactor">
    <cofactor evidence="12">
        <name>Mg(2+)</name>
        <dbReference type="ChEBI" id="CHEBI:18420"/>
    </cofactor>
    <text evidence="12">Requires a divalent cation, most likely magnesium in vivo, as an electrophilic catalyst to aid phosphoryl group transfer. It is the chelate of the metal and the nucleotide that is the actual substrate.</text>
</comment>
<gene>
    <name evidence="14" type="primary">rbsK_4</name>
    <name evidence="12" type="synonym">rbsK</name>
    <name evidence="14" type="ORF">NCTC9645_06051</name>
</gene>
<evidence type="ECO:0000256" key="11">
    <source>
        <dbReference type="ARBA" id="ARBA00023277"/>
    </source>
</evidence>
<evidence type="ECO:0000256" key="7">
    <source>
        <dbReference type="ARBA" id="ARBA00022777"/>
    </source>
</evidence>
<dbReference type="GO" id="GO:0004747">
    <property type="term" value="F:ribokinase activity"/>
    <property type="evidence" value="ECO:0007669"/>
    <property type="project" value="UniProtKB-UniRule"/>
</dbReference>
<dbReference type="HAMAP" id="MF_01987">
    <property type="entry name" value="Ribokinase"/>
    <property type="match status" value="1"/>
</dbReference>
<feature type="binding site" evidence="12">
    <location>
        <position position="288"/>
    </location>
    <ligand>
        <name>K(+)</name>
        <dbReference type="ChEBI" id="CHEBI:29103"/>
    </ligand>
</feature>
<comment type="similarity">
    <text evidence="12">Belongs to the carbohydrate kinase PfkB family. Ribokinase subfamily.</text>
</comment>
<comment type="caution">
    <text evidence="12">Lacks conserved residue(s) required for the propagation of feature annotation.</text>
</comment>
<evidence type="ECO:0000313" key="15">
    <source>
        <dbReference type="Proteomes" id="UP000250675"/>
    </source>
</evidence>
<evidence type="ECO:0000313" key="14">
    <source>
        <dbReference type="EMBL" id="SQC87911.1"/>
    </source>
</evidence>
<comment type="pathway">
    <text evidence="12">Carbohydrate metabolism; D-ribose degradation; D-ribose 5-phosphate from beta-D-ribopyranose: step 2/2.</text>
</comment>
<protein>
    <recommendedName>
        <fullName evidence="3 12">Ribokinase</fullName>
        <shortName evidence="12">RK</shortName>
        <ecNumber evidence="2 12">2.7.1.15</ecNumber>
    </recommendedName>
</protein>
<feature type="binding site" evidence="12">
    <location>
        <position position="285"/>
    </location>
    <ligand>
        <name>K(+)</name>
        <dbReference type="ChEBI" id="CHEBI:29103"/>
    </ligand>
</feature>
<accession>A0A2X3IVV7</accession>
<keyword evidence="11 12" id="KW-0119">Carbohydrate metabolism</keyword>
<dbReference type="PANTHER" id="PTHR10584:SF166">
    <property type="entry name" value="RIBOKINASE"/>
    <property type="match status" value="1"/>
</dbReference>
<evidence type="ECO:0000256" key="3">
    <source>
        <dbReference type="ARBA" id="ARBA00016943"/>
    </source>
</evidence>
<dbReference type="PRINTS" id="PR00990">
    <property type="entry name" value="RIBOKINASE"/>
</dbReference>
<sequence length="314" mass="32288">MISGKVCVFGSFNFDMVARVDRFPVPGESLVACGSMTSAGGKGANQATAALKAGANVHYIGKIGNDTFGHFARRHLKGVGFNAVTLLVAEEIPTGNALIYVAGNDAENMIAVDPGANMTVTDDEIAGCIPAIGCADVVLVQLENNLSAIEQVIDAGKQAGALVMLNPAPWQPVERALLSKVDLLTPNATEAGLMTGRRVDSLAAAAEAADVLHAQGARNVIITLGASGALLSEQGVKSRVPCFPSHPRDTTGAGDAFNGALAARLACGEPLQAAARFAAAYAAVSVEKQGASSLPEYLEAQERLLRAAADYEMA</sequence>
<evidence type="ECO:0000256" key="10">
    <source>
        <dbReference type="ARBA" id="ARBA00022958"/>
    </source>
</evidence>
<feature type="binding site" evidence="12">
    <location>
        <position position="143"/>
    </location>
    <ligand>
        <name>substrate</name>
    </ligand>
</feature>
<comment type="subunit">
    <text evidence="12">Homodimer.</text>
</comment>
<comment type="catalytic activity">
    <reaction evidence="12">
        <text>D-ribose + ATP = D-ribose 5-phosphate + ADP + H(+)</text>
        <dbReference type="Rhea" id="RHEA:13697"/>
        <dbReference type="ChEBI" id="CHEBI:15378"/>
        <dbReference type="ChEBI" id="CHEBI:30616"/>
        <dbReference type="ChEBI" id="CHEBI:47013"/>
        <dbReference type="ChEBI" id="CHEBI:78346"/>
        <dbReference type="ChEBI" id="CHEBI:456216"/>
        <dbReference type="EC" id="2.7.1.15"/>
    </reaction>
</comment>
<dbReference type="InterPro" id="IPR011877">
    <property type="entry name" value="Ribokinase"/>
</dbReference>
<dbReference type="AlphaFoldDB" id="A0A2X3IVV7"/>
<keyword evidence="6 12" id="KW-0547">Nucleotide-binding</keyword>
<evidence type="ECO:0000256" key="1">
    <source>
        <dbReference type="ARBA" id="ARBA00005380"/>
    </source>
</evidence>
<organism evidence="14 15">
    <name type="scientific">Klebsiella pneumoniae</name>
    <dbReference type="NCBI Taxonomy" id="573"/>
    <lineage>
        <taxon>Bacteria</taxon>
        <taxon>Pseudomonadati</taxon>
        <taxon>Pseudomonadota</taxon>
        <taxon>Gammaproteobacteria</taxon>
        <taxon>Enterobacterales</taxon>
        <taxon>Enterobacteriaceae</taxon>
        <taxon>Klebsiella/Raoultella group</taxon>
        <taxon>Klebsiella</taxon>
        <taxon>Klebsiella pneumoniae complex</taxon>
    </lineage>
</organism>
<keyword evidence="8 12" id="KW-0067">ATP-binding</keyword>
<evidence type="ECO:0000259" key="13">
    <source>
        <dbReference type="Pfam" id="PF00294"/>
    </source>
</evidence>
<feature type="active site" description="Proton acceptor" evidence="12">
    <location>
        <position position="255"/>
    </location>
</feature>
<feature type="binding site" evidence="12">
    <location>
        <position position="249"/>
    </location>
    <ligand>
        <name>K(+)</name>
        <dbReference type="ChEBI" id="CHEBI:29103"/>
    </ligand>
</feature>
<feature type="binding site" evidence="12">
    <location>
        <position position="290"/>
    </location>
    <ligand>
        <name>K(+)</name>
        <dbReference type="ChEBI" id="CHEBI:29103"/>
    </ligand>
</feature>
<feature type="binding site" evidence="12">
    <location>
        <begin position="254"/>
        <end position="255"/>
    </location>
    <ligand>
        <name>ATP</name>
        <dbReference type="ChEBI" id="CHEBI:30616"/>
    </ligand>
</feature>
<comment type="activity regulation">
    <text evidence="12">Activated by a monovalent cation that binds near, but not in, the active site. The most likely occupant of the site in vivo is potassium. Ion binding induces a conformational change that may alter substrate affinity.</text>
</comment>
<dbReference type="UniPathway" id="UPA00916">
    <property type="reaction ID" value="UER00889"/>
</dbReference>
<feature type="binding site" evidence="12">
    <location>
        <begin position="13"/>
        <end position="15"/>
    </location>
    <ligand>
        <name>substrate</name>
    </ligand>
</feature>
<keyword evidence="5 12" id="KW-0479">Metal-binding</keyword>
<feature type="binding site" evidence="12">
    <location>
        <position position="255"/>
    </location>
    <ligand>
        <name>substrate</name>
    </ligand>
</feature>
<evidence type="ECO:0000256" key="9">
    <source>
        <dbReference type="ARBA" id="ARBA00022842"/>
    </source>
</evidence>
<comment type="subcellular location">
    <subcellularLocation>
        <location evidence="12">Cytoplasm</location>
    </subcellularLocation>
</comment>
<feature type="binding site" evidence="12">
    <location>
        <position position="251"/>
    </location>
    <ligand>
        <name>K(+)</name>
        <dbReference type="ChEBI" id="CHEBI:29103"/>
    </ligand>
</feature>
<reference evidence="14 15" key="1">
    <citation type="submission" date="2018-06" db="EMBL/GenBank/DDBJ databases">
        <authorList>
            <consortium name="Pathogen Informatics"/>
            <person name="Doyle S."/>
        </authorList>
    </citation>
    <scope>NUCLEOTIDE SEQUENCE [LARGE SCALE GENOMIC DNA]</scope>
    <source>
        <strain evidence="14 15">NCTC9645</strain>
    </source>
</reference>
<dbReference type="GO" id="GO:0005524">
    <property type="term" value="F:ATP binding"/>
    <property type="evidence" value="ECO:0007669"/>
    <property type="project" value="UniProtKB-UniRule"/>
</dbReference>
<dbReference type="Gene3D" id="3.40.1190.20">
    <property type="match status" value="1"/>
</dbReference>
<dbReference type="SUPFAM" id="SSF53613">
    <property type="entry name" value="Ribokinase-like"/>
    <property type="match status" value="1"/>
</dbReference>
<evidence type="ECO:0000256" key="4">
    <source>
        <dbReference type="ARBA" id="ARBA00022679"/>
    </source>
</evidence>
<keyword evidence="12" id="KW-0963">Cytoplasm</keyword>
<dbReference type="InterPro" id="IPR029056">
    <property type="entry name" value="Ribokinase-like"/>
</dbReference>
<dbReference type="PANTHER" id="PTHR10584">
    <property type="entry name" value="SUGAR KINASE"/>
    <property type="match status" value="1"/>
</dbReference>
<keyword evidence="10 12" id="KW-0630">Potassium</keyword>
<name>A0A2X3IVV7_KLEPN</name>
<evidence type="ECO:0000256" key="2">
    <source>
        <dbReference type="ARBA" id="ARBA00012035"/>
    </source>
</evidence>
<dbReference type="PROSITE" id="PS00584">
    <property type="entry name" value="PFKB_KINASES_2"/>
    <property type="match status" value="1"/>
</dbReference>
<dbReference type="GO" id="GO:0005829">
    <property type="term" value="C:cytosol"/>
    <property type="evidence" value="ECO:0007669"/>
    <property type="project" value="TreeGrafter"/>
</dbReference>
<proteinExistence type="inferred from homology"/>
<feature type="domain" description="Carbohydrate kinase PfkB" evidence="13">
    <location>
        <begin position="5"/>
        <end position="293"/>
    </location>
</feature>
<dbReference type="Pfam" id="PF00294">
    <property type="entry name" value="PfkB"/>
    <property type="match status" value="1"/>
</dbReference>
<dbReference type="GO" id="GO:0019303">
    <property type="term" value="P:D-ribose catabolic process"/>
    <property type="evidence" value="ECO:0007669"/>
    <property type="project" value="UniProtKB-UniRule"/>
</dbReference>
<dbReference type="InterPro" id="IPR002173">
    <property type="entry name" value="Carboh/pur_kinase_PfkB_CS"/>
</dbReference>
<dbReference type="InterPro" id="IPR002139">
    <property type="entry name" value="Ribo/fructo_kinase"/>
</dbReference>
<comment type="function">
    <text evidence="12">Catalyzes the phosphorylation of ribose at O-5 in a reaction requiring ATP and magnesium. The resulting D-ribose-5-phosphate can then be used either for sythesis of nucleotides, histidine, and tryptophan, or as a component of the pentose phosphate pathway.</text>
</comment>
<dbReference type="EC" id="2.7.1.15" evidence="2 12"/>
<keyword evidence="7 12" id="KW-0418">Kinase</keyword>
<dbReference type="EMBL" id="UASO01000010">
    <property type="protein sequence ID" value="SQC87911.1"/>
    <property type="molecule type" value="Genomic_DNA"/>
</dbReference>